<keyword evidence="2" id="KW-1185">Reference proteome</keyword>
<accession>A0ACB6YZ32</accession>
<comment type="caution">
    <text evidence="1">The sequence shown here is derived from an EMBL/GenBank/DDBJ whole genome shotgun (WGS) entry which is preliminary data.</text>
</comment>
<evidence type="ECO:0000313" key="1">
    <source>
        <dbReference type="EMBL" id="KAF9642542.1"/>
    </source>
</evidence>
<proteinExistence type="predicted"/>
<organism evidence="1 2">
    <name type="scientific">Thelephora ganbajun</name>
    <name type="common">Ganba fungus</name>
    <dbReference type="NCBI Taxonomy" id="370292"/>
    <lineage>
        <taxon>Eukaryota</taxon>
        <taxon>Fungi</taxon>
        <taxon>Dikarya</taxon>
        <taxon>Basidiomycota</taxon>
        <taxon>Agaricomycotina</taxon>
        <taxon>Agaricomycetes</taxon>
        <taxon>Thelephorales</taxon>
        <taxon>Thelephoraceae</taxon>
        <taxon>Thelephora</taxon>
    </lineage>
</organism>
<dbReference type="EMBL" id="MU118428">
    <property type="protein sequence ID" value="KAF9642542.1"/>
    <property type="molecule type" value="Genomic_DNA"/>
</dbReference>
<name>A0ACB6YZ32_THEGA</name>
<reference evidence="1" key="2">
    <citation type="journal article" date="2020" name="Nat. Commun.">
        <title>Large-scale genome sequencing of mycorrhizal fungi provides insights into the early evolution of symbiotic traits.</title>
        <authorList>
            <person name="Miyauchi S."/>
            <person name="Kiss E."/>
            <person name="Kuo A."/>
            <person name="Drula E."/>
            <person name="Kohler A."/>
            <person name="Sanchez-Garcia M."/>
            <person name="Morin E."/>
            <person name="Andreopoulos B."/>
            <person name="Barry K.W."/>
            <person name="Bonito G."/>
            <person name="Buee M."/>
            <person name="Carver A."/>
            <person name="Chen C."/>
            <person name="Cichocki N."/>
            <person name="Clum A."/>
            <person name="Culley D."/>
            <person name="Crous P.W."/>
            <person name="Fauchery L."/>
            <person name="Girlanda M."/>
            <person name="Hayes R.D."/>
            <person name="Keri Z."/>
            <person name="LaButti K."/>
            <person name="Lipzen A."/>
            <person name="Lombard V."/>
            <person name="Magnuson J."/>
            <person name="Maillard F."/>
            <person name="Murat C."/>
            <person name="Nolan M."/>
            <person name="Ohm R.A."/>
            <person name="Pangilinan J."/>
            <person name="Pereira M.F."/>
            <person name="Perotto S."/>
            <person name="Peter M."/>
            <person name="Pfister S."/>
            <person name="Riley R."/>
            <person name="Sitrit Y."/>
            <person name="Stielow J.B."/>
            <person name="Szollosi G."/>
            <person name="Zifcakova L."/>
            <person name="Stursova M."/>
            <person name="Spatafora J.W."/>
            <person name="Tedersoo L."/>
            <person name="Vaario L.M."/>
            <person name="Yamada A."/>
            <person name="Yan M."/>
            <person name="Wang P."/>
            <person name="Xu J."/>
            <person name="Bruns T."/>
            <person name="Baldrian P."/>
            <person name="Vilgalys R."/>
            <person name="Dunand C."/>
            <person name="Henrissat B."/>
            <person name="Grigoriev I.V."/>
            <person name="Hibbett D."/>
            <person name="Nagy L.G."/>
            <person name="Martin F.M."/>
        </authorList>
    </citation>
    <scope>NUCLEOTIDE SEQUENCE</scope>
    <source>
        <strain evidence="1">P2</strain>
    </source>
</reference>
<protein>
    <submittedName>
        <fullName evidence="1">Uncharacterized protein</fullName>
    </submittedName>
</protein>
<gene>
    <name evidence="1" type="ORF">BDM02DRAFT_3105515</name>
</gene>
<sequence length="89" mass="10119">IETARKIIYEKGYVVNSKAVDSVIGSESFTPTRSAFISALSQFGLNFFPLFVVDLMHEFELGVWKGVFTHLIRILYTQGAEVIAEFDRR</sequence>
<evidence type="ECO:0000313" key="2">
    <source>
        <dbReference type="Proteomes" id="UP000886501"/>
    </source>
</evidence>
<feature type="non-terminal residue" evidence="1">
    <location>
        <position position="1"/>
    </location>
</feature>
<reference evidence="1" key="1">
    <citation type="submission" date="2019-10" db="EMBL/GenBank/DDBJ databases">
        <authorList>
            <consortium name="DOE Joint Genome Institute"/>
            <person name="Kuo A."/>
            <person name="Miyauchi S."/>
            <person name="Kiss E."/>
            <person name="Drula E."/>
            <person name="Kohler A."/>
            <person name="Sanchez-Garcia M."/>
            <person name="Andreopoulos B."/>
            <person name="Barry K.W."/>
            <person name="Bonito G."/>
            <person name="Buee M."/>
            <person name="Carver A."/>
            <person name="Chen C."/>
            <person name="Cichocki N."/>
            <person name="Clum A."/>
            <person name="Culley D."/>
            <person name="Crous P.W."/>
            <person name="Fauchery L."/>
            <person name="Girlanda M."/>
            <person name="Hayes R."/>
            <person name="Keri Z."/>
            <person name="Labutti K."/>
            <person name="Lipzen A."/>
            <person name="Lombard V."/>
            <person name="Magnuson J."/>
            <person name="Maillard F."/>
            <person name="Morin E."/>
            <person name="Murat C."/>
            <person name="Nolan M."/>
            <person name="Ohm R."/>
            <person name="Pangilinan J."/>
            <person name="Pereira M."/>
            <person name="Perotto S."/>
            <person name="Peter M."/>
            <person name="Riley R."/>
            <person name="Sitrit Y."/>
            <person name="Stielow B."/>
            <person name="Szollosi G."/>
            <person name="Zifcakova L."/>
            <person name="Stursova M."/>
            <person name="Spatafora J.W."/>
            <person name="Tedersoo L."/>
            <person name="Vaario L.-M."/>
            <person name="Yamada A."/>
            <person name="Yan M."/>
            <person name="Wang P."/>
            <person name="Xu J."/>
            <person name="Bruns T."/>
            <person name="Baldrian P."/>
            <person name="Vilgalys R."/>
            <person name="Henrissat B."/>
            <person name="Grigoriev I.V."/>
            <person name="Hibbett D."/>
            <person name="Nagy L.G."/>
            <person name="Martin F.M."/>
        </authorList>
    </citation>
    <scope>NUCLEOTIDE SEQUENCE</scope>
    <source>
        <strain evidence="1">P2</strain>
    </source>
</reference>
<dbReference type="Proteomes" id="UP000886501">
    <property type="component" value="Unassembled WGS sequence"/>
</dbReference>